<reference evidence="7 8" key="1">
    <citation type="submission" date="2022-10" db="EMBL/GenBank/DDBJ databases">
        <title>The complete genomes of actinobacterial strains from the NBC collection.</title>
        <authorList>
            <person name="Joergensen T.S."/>
            <person name="Alvarez Arevalo M."/>
            <person name="Sterndorff E.B."/>
            <person name="Faurdal D."/>
            <person name="Vuksanovic O."/>
            <person name="Mourched A.-S."/>
            <person name="Charusanti P."/>
            <person name="Shaw S."/>
            <person name="Blin K."/>
            <person name="Weber T."/>
        </authorList>
    </citation>
    <scope>NUCLEOTIDE SEQUENCE [LARGE SCALE GENOMIC DNA]</scope>
    <source>
        <strain evidence="7 8">NBC_00017</strain>
    </source>
</reference>
<sequence>MTGLDDLAAAARSTAAGRTDAGPGPRKVEQLPPAPPASGAIKPRIGLVLSGGGAKGAYHVGVVECLASAGVHIDAVAGASIGALNGAVLACAGNLEQGAVALRAIWDEVAAYSAVPERRGGVADGLGVPVEETTSEQLRLLLPRLTGQVVRPSYLEGLVATHVDPGRLDGGTPLWVSAFPALEELDVLHDWGWVLDVLRSRLGTRAEWLHVNALPPEERQPAVLASAALPVILPARRVDGRLFRDGGIADNTPVGALAHREQCDIVIVVHLTDGVLWDAHDFPGIGVIEIRPSRPLQMPGPLGGTTALVDFSPSRLHSLRALGNRDATSILEALGAQISAVWGTRSAEQSMLDAVARLESATETD</sequence>
<feature type="compositionally biased region" description="Low complexity" evidence="5">
    <location>
        <begin position="1"/>
        <end position="22"/>
    </location>
</feature>
<proteinExistence type="predicted"/>
<dbReference type="PROSITE" id="PS51635">
    <property type="entry name" value="PNPLA"/>
    <property type="match status" value="1"/>
</dbReference>
<dbReference type="InterPro" id="IPR002641">
    <property type="entry name" value="PNPLA_dom"/>
</dbReference>
<dbReference type="Gene3D" id="3.40.1090.10">
    <property type="entry name" value="Cytosolic phospholipase A2 catalytic domain"/>
    <property type="match status" value="2"/>
</dbReference>
<gene>
    <name evidence="7" type="ORF">OHU35_12375</name>
</gene>
<dbReference type="InterPro" id="IPR016035">
    <property type="entry name" value="Acyl_Trfase/lysoPLipase"/>
</dbReference>
<organism evidence="7 8">
    <name type="scientific">Streptomyces purpurascens</name>
    <dbReference type="NCBI Taxonomy" id="1924"/>
    <lineage>
        <taxon>Bacteria</taxon>
        <taxon>Bacillati</taxon>
        <taxon>Actinomycetota</taxon>
        <taxon>Actinomycetes</taxon>
        <taxon>Kitasatosporales</taxon>
        <taxon>Streptomycetaceae</taxon>
        <taxon>Streptomyces</taxon>
    </lineage>
</organism>
<evidence type="ECO:0000259" key="6">
    <source>
        <dbReference type="PROSITE" id="PS51635"/>
    </source>
</evidence>
<accession>A0ABZ1MGY0</accession>
<feature type="region of interest" description="Disordered" evidence="5">
    <location>
        <begin position="1"/>
        <end position="39"/>
    </location>
</feature>
<evidence type="ECO:0000313" key="7">
    <source>
        <dbReference type="EMBL" id="WTW26800.1"/>
    </source>
</evidence>
<feature type="domain" description="PNPLA" evidence="6">
    <location>
        <begin position="47"/>
        <end position="258"/>
    </location>
</feature>
<keyword evidence="8" id="KW-1185">Reference proteome</keyword>
<dbReference type="RefSeq" id="WP_405505311.1">
    <property type="nucleotide sequence ID" value="NZ_CP108341.1"/>
</dbReference>
<keyword evidence="3 4" id="KW-0443">Lipid metabolism</keyword>
<dbReference type="SUPFAM" id="SSF52151">
    <property type="entry name" value="FabD/lysophospholipase-like"/>
    <property type="match status" value="1"/>
</dbReference>
<dbReference type="EMBL" id="CP108341">
    <property type="protein sequence ID" value="WTW26800.1"/>
    <property type="molecule type" value="Genomic_DNA"/>
</dbReference>
<feature type="short sequence motif" description="GXGXXG" evidence="4">
    <location>
        <begin position="51"/>
        <end position="56"/>
    </location>
</feature>
<dbReference type="PANTHER" id="PTHR14226:SF57">
    <property type="entry name" value="BLR7027 PROTEIN"/>
    <property type="match status" value="1"/>
</dbReference>
<dbReference type="PANTHER" id="PTHR14226">
    <property type="entry name" value="NEUROPATHY TARGET ESTERASE/SWISS CHEESE D.MELANOGASTER"/>
    <property type="match status" value="1"/>
</dbReference>
<dbReference type="InterPro" id="IPR050301">
    <property type="entry name" value="NTE"/>
</dbReference>
<evidence type="ECO:0000313" key="8">
    <source>
        <dbReference type="Proteomes" id="UP001621512"/>
    </source>
</evidence>
<feature type="short sequence motif" description="DGA/G" evidence="4">
    <location>
        <begin position="245"/>
        <end position="247"/>
    </location>
</feature>
<name>A0ABZ1MGY0_STREF</name>
<feature type="active site" description="Proton acceptor" evidence="4">
    <location>
        <position position="245"/>
    </location>
</feature>
<keyword evidence="2 4" id="KW-0442">Lipid degradation</keyword>
<evidence type="ECO:0000256" key="1">
    <source>
        <dbReference type="ARBA" id="ARBA00022801"/>
    </source>
</evidence>
<evidence type="ECO:0000256" key="3">
    <source>
        <dbReference type="ARBA" id="ARBA00023098"/>
    </source>
</evidence>
<protein>
    <submittedName>
        <fullName evidence="7">Patatin-like phospholipase family protein</fullName>
    </submittedName>
</protein>
<feature type="active site" description="Nucleophile" evidence="4">
    <location>
        <position position="80"/>
    </location>
</feature>
<evidence type="ECO:0000256" key="5">
    <source>
        <dbReference type="SAM" id="MobiDB-lite"/>
    </source>
</evidence>
<dbReference type="Pfam" id="PF01734">
    <property type="entry name" value="Patatin"/>
    <property type="match status" value="1"/>
</dbReference>
<dbReference type="Proteomes" id="UP001621512">
    <property type="component" value="Chromosome"/>
</dbReference>
<feature type="short sequence motif" description="GXSXG" evidence="4">
    <location>
        <begin position="78"/>
        <end position="82"/>
    </location>
</feature>
<evidence type="ECO:0000256" key="4">
    <source>
        <dbReference type="PROSITE-ProRule" id="PRU01161"/>
    </source>
</evidence>
<keyword evidence="1 4" id="KW-0378">Hydrolase</keyword>
<evidence type="ECO:0000256" key="2">
    <source>
        <dbReference type="ARBA" id="ARBA00022963"/>
    </source>
</evidence>